<accession>A0A9Q0Y6P0</accession>
<dbReference type="SUPFAM" id="SSF48350">
    <property type="entry name" value="GTPase activation domain, GAP"/>
    <property type="match status" value="1"/>
</dbReference>
<evidence type="ECO:0000313" key="4">
    <source>
        <dbReference type="Proteomes" id="UP001142489"/>
    </source>
</evidence>
<feature type="region of interest" description="Disordered" evidence="1">
    <location>
        <begin position="368"/>
        <end position="387"/>
    </location>
</feature>
<dbReference type="Proteomes" id="UP001142489">
    <property type="component" value="Unassembled WGS sequence"/>
</dbReference>
<dbReference type="GO" id="GO:0005096">
    <property type="term" value="F:GTPase activator activity"/>
    <property type="evidence" value="ECO:0007669"/>
    <property type="project" value="TreeGrafter"/>
</dbReference>
<evidence type="ECO:0000256" key="1">
    <source>
        <dbReference type="SAM" id="MobiDB-lite"/>
    </source>
</evidence>
<proteinExistence type="predicted"/>
<feature type="domain" description="Rho-GAP" evidence="2">
    <location>
        <begin position="57"/>
        <end position="243"/>
    </location>
</feature>
<reference evidence="3" key="1">
    <citation type="journal article" date="2023" name="DNA Res.">
        <title>Chromosome-level genome assembly of Phrynocephalus forsythii using third-generation DNA sequencing and Hi-C analysis.</title>
        <authorList>
            <person name="Qi Y."/>
            <person name="Zhao W."/>
            <person name="Zhao Y."/>
            <person name="Niu C."/>
            <person name="Cao S."/>
            <person name="Zhang Y."/>
        </authorList>
    </citation>
    <scope>NUCLEOTIDE SEQUENCE</scope>
    <source>
        <tissue evidence="3">Muscle</tissue>
    </source>
</reference>
<keyword evidence="4" id="KW-1185">Reference proteome</keyword>
<dbReference type="EMBL" id="JAPFRF010000001">
    <property type="protein sequence ID" value="KAJ7344887.1"/>
    <property type="molecule type" value="Genomic_DNA"/>
</dbReference>
<dbReference type="PANTHER" id="PTHR15670:SF4">
    <property type="entry name" value="RHO GTPASE-ACTIVATING PROTEIN 11A"/>
    <property type="match status" value="1"/>
</dbReference>
<dbReference type="Gene3D" id="1.10.555.10">
    <property type="entry name" value="Rho GTPase activation protein"/>
    <property type="match status" value="1"/>
</dbReference>
<dbReference type="InterPro" id="IPR000198">
    <property type="entry name" value="RhoGAP_dom"/>
</dbReference>
<comment type="caution">
    <text evidence="3">The sequence shown here is derived from an EMBL/GenBank/DDBJ whole genome shotgun (WGS) entry which is preliminary data.</text>
</comment>
<name>A0A9Q0Y6P0_9SAUR</name>
<dbReference type="InterPro" id="IPR008936">
    <property type="entry name" value="Rho_GTPase_activation_prot"/>
</dbReference>
<gene>
    <name evidence="3" type="ORF">JRQ81_000837</name>
</gene>
<dbReference type="InterPro" id="IPR042869">
    <property type="entry name" value="ARHGAP11A/B"/>
</dbReference>
<feature type="region of interest" description="Disordered" evidence="1">
    <location>
        <begin position="427"/>
        <end position="455"/>
    </location>
</feature>
<evidence type="ECO:0000259" key="2">
    <source>
        <dbReference type="PROSITE" id="PS50238"/>
    </source>
</evidence>
<dbReference type="AlphaFoldDB" id="A0A9Q0Y6P0"/>
<evidence type="ECO:0000313" key="3">
    <source>
        <dbReference type="EMBL" id="KAJ7344887.1"/>
    </source>
</evidence>
<dbReference type="GO" id="GO:0007165">
    <property type="term" value="P:signal transduction"/>
    <property type="evidence" value="ECO:0007669"/>
    <property type="project" value="InterPro"/>
</dbReference>
<protein>
    <recommendedName>
        <fullName evidence="2">Rho-GAP domain-containing protein</fullName>
    </recommendedName>
</protein>
<feature type="compositionally biased region" description="Basic residues" evidence="1">
    <location>
        <begin position="377"/>
        <end position="387"/>
    </location>
</feature>
<dbReference type="PANTHER" id="PTHR15670">
    <property type="entry name" value="RHO GTPASE ACTIVATING PROTEIN 11A"/>
    <property type="match status" value="1"/>
</dbReference>
<dbReference type="Pfam" id="PF00620">
    <property type="entry name" value="RhoGAP"/>
    <property type="match status" value="1"/>
</dbReference>
<dbReference type="PROSITE" id="PS50238">
    <property type="entry name" value="RHOGAP"/>
    <property type="match status" value="1"/>
</dbReference>
<sequence length="975" mass="107263">MAAAVEGRRRELAQLAVQQHLRAAYGIKVKNRAAKGKTGRPAPVGARRGKIFGIAFHELPHQVVSEYGNIPCFLVEACEYLGQHVHTEGLFRKSGSFVRLKTLKSKLDQGETCLSGTPPCDVAGLLKQFFRELPEPILPSELQDSLIKAQQIGGDEKTSATLLLSCLLNGKTIDTFRYFFKFLKNVSLRSSENKMDSSNLAVIFAPNLFQSSETDKISAHTERKLRLQAAVLQTFIDRAEDIGILPKFILERIPAMLGIDDPASTLSLQNCGEGAVETPGEQTRTRSQSIGVFSSVTPVNVTPNFKRKYDADSYQGFSSSKKRRSIRHNMGLELLPSSLFNVISTPGSVQSEASPSLSFEHSLSTSVTSEKHLPRIGSRRSQRIASKKVQRVDSGKMGCFSPKISRKEMMRRSLRLKFLLGRSSKENPVVENPVSKRSEHIGRRLASQQDTESGADTVKTVVLLSPCVGESMIKKGPQNFSKSQENLQVVKHDKQASYRVSWTGTSSNTESQETSSTGTTFMARLEAEASFSEPNLTIRGSPTIPAKPRLLEVRTKQDSHNQQTSFCEDENRLTTDTLLKIKRAFSESGSNLHNLFETESSKSNLNSGTTCPLKVNPVFKAKPQERSSIEQEILFTSPGSESCTVDTYLSNEDQSNPADDALVQNTAEVDASTHDLSKDGGSMQEEQLIAKMCPIARLSHTNTLQNEIESTLQQMIKGEELNYCNSELKELLESEERSSQFSEDGEKNSKCGLHMVPCGKSKPSPAGKVADHIHWFNKLSLNEPCSATKNKPPLKFQRTPVRQSIRRMNSLLEANKHSVSCKLSKAGEGCCPSLVKSVSYETALSSCGERLSKTPTGPLLPFEATCKQTSASDQFALTSKSHQQVTYPSEQASGTSAVCKEKIFAGHSKAVLEDVTNYEASKTIVKMKTNLSVSVGTPDKCVLRKTGETKFRYRGSPKNPMATTKLLPVVKPLDL</sequence>
<dbReference type="SMART" id="SM00324">
    <property type="entry name" value="RhoGAP"/>
    <property type="match status" value="1"/>
</dbReference>
<dbReference type="OrthoDB" id="410651at2759"/>
<organism evidence="3 4">
    <name type="scientific">Phrynocephalus forsythii</name>
    <dbReference type="NCBI Taxonomy" id="171643"/>
    <lineage>
        <taxon>Eukaryota</taxon>
        <taxon>Metazoa</taxon>
        <taxon>Chordata</taxon>
        <taxon>Craniata</taxon>
        <taxon>Vertebrata</taxon>
        <taxon>Euteleostomi</taxon>
        <taxon>Lepidosauria</taxon>
        <taxon>Squamata</taxon>
        <taxon>Bifurcata</taxon>
        <taxon>Unidentata</taxon>
        <taxon>Episquamata</taxon>
        <taxon>Toxicofera</taxon>
        <taxon>Iguania</taxon>
        <taxon>Acrodonta</taxon>
        <taxon>Agamidae</taxon>
        <taxon>Agaminae</taxon>
        <taxon>Phrynocephalus</taxon>
    </lineage>
</organism>